<comment type="caution">
    <text evidence="2">The sequence shown here is derived from an EMBL/GenBank/DDBJ whole genome shotgun (WGS) entry which is preliminary data.</text>
</comment>
<sequence>MKKNVKFNFNIFSLVFIFLLAVASSCQKNKKISDELDENVFSVKFKIKDFESIVSPLQKANGTRKLVSSKASVNSKEETLFKWDFDLGNADPIIAFNPLPVIDYNNGKVDYGFTAGWPTTGKSISFRGVESILFKLPVQQIELLSNLSLDVNSSGTGPRALLIDYSTDKGSNFSKLSDTIHYPLDLTSTGISKLPISQSLNAIPVMGKEAVWIRIRLYSGKRPPGSIYNPTSSTFKLDNVLITGVVNDTALQNKLYYHIYNASGNELVKQGGISAAETFAVDLPLGTYYLSVLTKNSNSPIVFANSTNRNGFYISNSFMEKEAEIYAVRDTFEVKQSIERTLLLKRLYSEVKVEFTDIVDLSHIDSIRIQQKHPGFYYYPFSNSSNSQLDATFLKIEPNFTENNKSFFFNQFMGFHDTNKTIKYELTVYEKGSVIRSFELKSEVKNNMQVLFKGLLLEEINPGQGFIIRKNEKWDGNVDVDF</sequence>
<feature type="chain" id="PRO_5045453103" description="Lipoprotein" evidence="1">
    <location>
        <begin position="29"/>
        <end position="482"/>
    </location>
</feature>
<gene>
    <name evidence="2" type="ORF">ABE541_06390</name>
</gene>
<evidence type="ECO:0000313" key="2">
    <source>
        <dbReference type="EMBL" id="MEN5376884.1"/>
    </source>
</evidence>
<accession>A0ABV0BTI4</accession>
<feature type="signal peptide" evidence="1">
    <location>
        <begin position="1"/>
        <end position="28"/>
    </location>
</feature>
<name>A0ABV0BTI4_9SPHI</name>
<reference evidence="2 3" key="1">
    <citation type="submission" date="2024-04" db="EMBL/GenBank/DDBJ databases">
        <title>WGS of bacteria from Torrens River.</title>
        <authorList>
            <person name="Wyrsch E.R."/>
            <person name="Drigo B."/>
        </authorList>
    </citation>
    <scope>NUCLEOTIDE SEQUENCE [LARGE SCALE GENOMIC DNA]</scope>
    <source>
        <strain evidence="2 3">TWI391</strain>
    </source>
</reference>
<evidence type="ECO:0000313" key="3">
    <source>
        <dbReference type="Proteomes" id="UP001409291"/>
    </source>
</evidence>
<keyword evidence="3" id="KW-1185">Reference proteome</keyword>
<dbReference type="PROSITE" id="PS51257">
    <property type="entry name" value="PROKAR_LIPOPROTEIN"/>
    <property type="match status" value="1"/>
</dbReference>
<dbReference type="RefSeq" id="WP_183917419.1">
    <property type="nucleotide sequence ID" value="NZ_JBDJLH010000003.1"/>
</dbReference>
<protein>
    <recommendedName>
        <fullName evidence="4">Lipoprotein</fullName>
    </recommendedName>
</protein>
<proteinExistence type="predicted"/>
<evidence type="ECO:0008006" key="4">
    <source>
        <dbReference type="Google" id="ProtNLM"/>
    </source>
</evidence>
<keyword evidence="1" id="KW-0732">Signal</keyword>
<dbReference type="EMBL" id="JBDJNQ010000002">
    <property type="protein sequence ID" value="MEN5376884.1"/>
    <property type="molecule type" value="Genomic_DNA"/>
</dbReference>
<dbReference type="Proteomes" id="UP001409291">
    <property type="component" value="Unassembled WGS sequence"/>
</dbReference>
<organism evidence="2 3">
    <name type="scientific">Sphingobacterium kitahiroshimense</name>
    <dbReference type="NCBI Taxonomy" id="470446"/>
    <lineage>
        <taxon>Bacteria</taxon>
        <taxon>Pseudomonadati</taxon>
        <taxon>Bacteroidota</taxon>
        <taxon>Sphingobacteriia</taxon>
        <taxon>Sphingobacteriales</taxon>
        <taxon>Sphingobacteriaceae</taxon>
        <taxon>Sphingobacterium</taxon>
    </lineage>
</organism>
<evidence type="ECO:0000256" key="1">
    <source>
        <dbReference type="SAM" id="SignalP"/>
    </source>
</evidence>